<gene>
    <name evidence="2" type="ORF">BJ508DRAFT_419034</name>
</gene>
<dbReference type="Proteomes" id="UP000275078">
    <property type="component" value="Unassembled WGS sequence"/>
</dbReference>
<evidence type="ECO:0000313" key="3">
    <source>
        <dbReference type="Proteomes" id="UP000275078"/>
    </source>
</evidence>
<dbReference type="AlphaFoldDB" id="A0A3N4HHD0"/>
<keyword evidence="3" id="KW-1185">Reference proteome</keyword>
<reference evidence="2 3" key="1">
    <citation type="journal article" date="2018" name="Nat. Ecol. Evol.">
        <title>Pezizomycetes genomes reveal the molecular basis of ectomycorrhizal truffle lifestyle.</title>
        <authorList>
            <person name="Murat C."/>
            <person name="Payen T."/>
            <person name="Noel B."/>
            <person name="Kuo A."/>
            <person name="Morin E."/>
            <person name="Chen J."/>
            <person name="Kohler A."/>
            <person name="Krizsan K."/>
            <person name="Balestrini R."/>
            <person name="Da Silva C."/>
            <person name="Montanini B."/>
            <person name="Hainaut M."/>
            <person name="Levati E."/>
            <person name="Barry K.W."/>
            <person name="Belfiori B."/>
            <person name="Cichocki N."/>
            <person name="Clum A."/>
            <person name="Dockter R.B."/>
            <person name="Fauchery L."/>
            <person name="Guy J."/>
            <person name="Iotti M."/>
            <person name="Le Tacon F."/>
            <person name="Lindquist E.A."/>
            <person name="Lipzen A."/>
            <person name="Malagnac F."/>
            <person name="Mello A."/>
            <person name="Molinier V."/>
            <person name="Miyauchi S."/>
            <person name="Poulain J."/>
            <person name="Riccioni C."/>
            <person name="Rubini A."/>
            <person name="Sitrit Y."/>
            <person name="Splivallo R."/>
            <person name="Traeger S."/>
            <person name="Wang M."/>
            <person name="Zifcakova L."/>
            <person name="Wipf D."/>
            <person name="Zambonelli A."/>
            <person name="Paolocci F."/>
            <person name="Nowrousian M."/>
            <person name="Ottonello S."/>
            <person name="Baldrian P."/>
            <person name="Spatafora J.W."/>
            <person name="Henrissat B."/>
            <person name="Nagy L.G."/>
            <person name="Aury J.M."/>
            <person name="Wincker P."/>
            <person name="Grigoriev I.V."/>
            <person name="Bonfante P."/>
            <person name="Martin F.M."/>
        </authorList>
    </citation>
    <scope>NUCLEOTIDE SEQUENCE [LARGE SCALE GENOMIC DNA]</scope>
    <source>
        <strain evidence="2 3">RN42</strain>
    </source>
</reference>
<evidence type="ECO:0000313" key="2">
    <source>
        <dbReference type="EMBL" id="RPA73433.1"/>
    </source>
</evidence>
<accession>A0A3N4HHD0</accession>
<organism evidence="2 3">
    <name type="scientific">Ascobolus immersus RN42</name>
    <dbReference type="NCBI Taxonomy" id="1160509"/>
    <lineage>
        <taxon>Eukaryota</taxon>
        <taxon>Fungi</taxon>
        <taxon>Dikarya</taxon>
        <taxon>Ascomycota</taxon>
        <taxon>Pezizomycotina</taxon>
        <taxon>Pezizomycetes</taxon>
        <taxon>Pezizales</taxon>
        <taxon>Ascobolaceae</taxon>
        <taxon>Ascobolus</taxon>
    </lineage>
</organism>
<dbReference type="EMBL" id="ML119821">
    <property type="protein sequence ID" value="RPA73433.1"/>
    <property type="molecule type" value="Genomic_DNA"/>
</dbReference>
<feature type="compositionally biased region" description="Polar residues" evidence="1">
    <location>
        <begin position="11"/>
        <end position="27"/>
    </location>
</feature>
<feature type="region of interest" description="Disordered" evidence="1">
    <location>
        <begin position="1"/>
        <end position="130"/>
    </location>
</feature>
<feature type="compositionally biased region" description="Low complexity" evidence="1">
    <location>
        <begin position="90"/>
        <end position="104"/>
    </location>
</feature>
<feature type="compositionally biased region" description="Polar residues" evidence="1">
    <location>
        <begin position="67"/>
        <end position="78"/>
    </location>
</feature>
<proteinExistence type="predicted"/>
<protein>
    <submittedName>
        <fullName evidence="2">Uncharacterized protein</fullName>
    </submittedName>
</protein>
<sequence>MQLHDDKETPLISSIETPMKSYPSSNLPDVGRTPHSPNAPSPIPRTLPRCPSSPYPAYHSHHPTPPNHNQQQSSSNRPIHQPNPNPTSTPTPTSTATSPSQATPIPQPPGQVFPQNSRLDHLRHSSPSQV</sequence>
<evidence type="ECO:0000256" key="1">
    <source>
        <dbReference type="SAM" id="MobiDB-lite"/>
    </source>
</evidence>
<name>A0A3N4HHD0_ASCIM</name>